<dbReference type="Gene3D" id="1.25.40.10">
    <property type="entry name" value="Tetratricopeptide repeat domain"/>
    <property type="match status" value="1"/>
</dbReference>
<dbReference type="Pfam" id="PF14559">
    <property type="entry name" value="TPR_19"/>
    <property type="match status" value="1"/>
</dbReference>
<evidence type="ECO:0000256" key="1">
    <source>
        <dbReference type="ARBA" id="ARBA00022737"/>
    </source>
</evidence>
<dbReference type="PANTHER" id="PTHR45586:SF1">
    <property type="entry name" value="LIPOPOLYSACCHARIDE ASSEMBLY PROTEIN B"/>
    <property type="match status" value="1"/>
</dbReference>
<dbReference type="InterPro" id="IPR011990">
    <property type="entry name" value="TPR-like_helical_dom_sf"/>
</dbReference>
<feature type="repeat" description="TPR" evidence="3">
    <location>
        <begin position="125"/>
        <end position="158"/>
    </location>
</feature>
<dbReference type="AlphaFoldDB" id="A0A1G6R4G2"/>
<dbReference type="RefSeq" id="WP_092440292.1">
    <property type="nucleotide sequence ID" value="NZ_FMYP01000069.1"/>
</dbReference>
<dbReference type="PROSITE" id="PS50005">
    <property type="entry name" value="TPR"/>
    <property type="match status" value="2"/>
</dbReference>
<keyword evidence="1" id="KW-0677">Repeat</keyword>
<keyword evidence="4" id="KW-0732">Signal</keyword>
<dbReference type="STRING" id="1640674.SAMN05216323_106917"/>
<dbReference type="InterPro" id="IPR019734">
    <property type="entry name" value="TPR_rpt"/>
</dbReference>
<evidence type="ECO:0000256" key="4">
    <source>
        <dbReference type="SAM" id="SignalP"/>
    </source>
</evidence>
<evidence type="ECO:0000313" key="6">
    <source>
        <dbReference type="Proteomes" id="UP000199452"/>
    </source>
</evidence>
<evidence type="ECO:0000256" key="3">
    <source>
        <dbReference type="PROSITE-ProRule" id="PRU00339"/>
    </source>
</evidence>
<dbReference type="EMBL" id="FMYP01000069">
    <property type="protein sequence ID" value="SDC99184.1"/>
    <property type="molecule type" value="Genomic_DNA"/>
</dbReference>
<dbReference type="PANTHER" id="PTHR45586">
    <property type="entry name" value="TPR REPEAT-CONTAINING PROTEIN PA4667"/>
    <property type="match status" value="1"/>
</dbReference>
<feature type="signal peptide" evidence="4">
    <location>
        <begin position="1"/>
        <end position="19"/>
    </location>
</feature>
<evidence type="ECO:0000256" key="2">
    <source>
        <dbReference type="ARBA" id="ARBA00022803"/>
    </source>
</evidence>
<gene>
    <name evidence="5" type="ORF">SAMN05216323_106917</name>
</gene>
<evidence type="ECO:0000313" key="5">
    <source>
        <dbReference type="EMBL" id="SDC99184.1"/>
    </source>
</evidence>
<name>A0A1G6R4G2_9BACT</name>
<dbReference type="Proteomes" id="UP000199452">
    <property type="component" value="Unassembled WGS sequence"/>
</dbReference>
<sequence>MKRLTLLAVFLLSVLVSNSQDYTKLIAAFSDSYAKEKAEKYGEAVTVMKGYYDEKSYEINLRLGWLTYLQGQFAESINYYGKAIELMPYAIEPRFGLALPASAMGNWNLVLVQYNKILAIDPNNTVTLYRMGLISYDKKDYKQAYQYFEKVSNLYPFDYQSLLMLAWTNLKLGKTREAKILFNKVLLYSPQDASAKEGLGIIK</sequence>
<protein>
    <submittedName>
        <fullName evidence="5">Tetratricopeptide repeat-containing protein</fullName>
    </submittedName>
</protein>
<organism evidence="5 6">
    <name type="scientific">Williamwhitmania taraxaci</name>
    <dbReference type="NCBI Taxonomy" id="1640674"/>
    <lineage>
        <taxon>Bacteria</taxon>
        <taxon>Pseudomonadati</taxon>
        <taxon>Bacteroidota</taxon>
        <taxon>Bacteroidia</taxon>
        <taxon>Bacteroidales</taxon>
        <taxon>Williamwhitmaniaceae</taxon>
        <taxon>Williamwhitmania</taxon>
    </lineage>
</organism>
<dbReference type="Pfam" id="PF13181">
    <property type="entry name" value="TPR_8"/>
    <property type="match status" value="1"/>
</dbReference>
<reference evidence="5 6" key="1">
    <citation type="submission" date="2016-09" db="EMBL/GenBank/DDBJ databases">
        <authorList>
            <person name="Capua I."/>
            <person name="De Benedictis P."/>
            <person name="Joannis T."/>
            <person name="Lombin L.H."/>
            <person name="Cattoli G."/>
        </authorList>
    </citation>
    <scope>NUCLEOTIDE SEQUENCE [LARGE SCALE GENOMIC DNA]</scope>
    <source>
        <strain evidence="5 6">A7P-90m</strain>
    </source>
</reference>
<feature type="chain" id="PRO_5011557188" evidence="4">
    <location>
        <begin position="20"/>
        <end position="203"/>
    </location>
</feature>
<feature type="repeat" description="TPR" evidence="3">
    <location>
        <begin position="57"/>
        <end position="90"/>
    </location>
</feature>
<dbReference type="SUPFAM" id="SSF48452">
    <property type="entry name" value="TPR-like"/>
    <property type="match status" value="1"/>
</dbReference>
<accession>A0A1G6R4G2</accession>
<dbReference type="InterPro" id="IPR051012">
    <property type="entry name" value="CellSynth/LPSAsmb/PSIAsmb"/>
</dbReference>
<dbReference type="OrthoDB" id="1120910at2"/>
<proteinExistence type="predicted"/>
<keyword evidence="2 3" id="KW-0802">TPR repeat</keyword>
<keyword evidence="6" id="KW-1185">Reference proteome</keyword>
<dbReference type="SMART" id="SM00028">
    <property type="entry name" value="TPR"/>
    <property type="match status" value="4"/>
</dbReference>